<dbReference type="EMBL" id="CAHS01000016">
    <property type="protein sequence ID" value="CCG87997.1"/>
    <property type="molecule type" value="Genomic_DNA"/>
</dbReference>
<accession>V5ZAG0</accession>
<proteinExistence type="predicted"/>
<comment type="caution">
    <text evidence="1">The sequence shown here is derived from an EMBL/GenBank/DDBJ whole genome shotgun (WGS) entry which is preliminary data.</text>
</comment>
<dbReference type="STRING" id="1161919.EPIR_2634"/>
<dbReference type="AlphaFoldDB" id="V5ZAG0"/>
<evidence type="ECO:0000313" key="1">
    <source>
        <dbReference type="EMBL" id="CCG87997.1"/>
    </source>
</evidence>
<organism evidence="1 2">
    <name type="scientific">Erwinia piriflorinigrans CFBP 5888</name>
    <dbReference type="NCBI Taxonomy" id="1161919"/>
    <lineage>
        <taxon>Bacteria</taxon>
        <taxon>Pseudomonadati</taxon>
        <taxon>Pseudomonadota</taxon>
        <taxon>Gammaproteobacteria</taxon>
        <taxon>Enterobacterales</taxon>
        <taxon>Erwiniaceae</taxon>
        <taxon>Erwinia</taxon>
    </lineage>
</organism>
<sequence>MKRIVVLVSGNGSNLQAILDACQPASKDGSTAA</sequence>
<keyword evidence="2" id="KW-1185">Reference proteome</keyword>
<dbReference type="Proteomes" id="UP000018217">
    <property type="component" value="Unassembled WGS sequence"/>
</dbReference>
<reference evidence="1 2" key="1">
    <citation type="journal article" date="2013" name="Syst. Appl. Microbiol.">
        <title>Phylogenetic position and virulence apparatus of the pear flower necrosis pathogen Erwinia piriflorinigrans CFBP 5888T as assessed by comparative genomics.</title>
        <authorList>
            <person name="Smits T.H."/>
            <person name="Rezzonico F."/>
            <person name="Lopez M.M."/>
            <person name="Blom J."/>
            <person name="Goesmann A."/>
            <person name="Frey J.E."/>
            <person name="Duffy B."/>
        </authorList>
    </citation>
    <scope>NUCLEOTIDE SEQUENCE [LARGE SCALE GENOMIC DNA]</scope>
    <source>
        <strain evidence="2">CFBP5888</strain>
    </source>
</reference>
<evidence type="ECO:0000313" key="2">
    <source>
        <dbReference type="Proteomes" id="UP000018217"/>
    </source>
</evidence>
<dbReference type="Gene3D" id="3.40.50.170">
    <property type="entry name" value="Formyl transferase, N-terminal domain"/>
    <property type="match status" value="1"/>
</dbReference>
<protein>
    <recommendedName>
        <fullName evidence="3">Phosphoribosylglycinamide formyltransferase</fullName>
    </recommendedName>
</protein>
<evidence type="ECO:0008006" key="3">
    <source>
        <dbReference type="Google" id="ProtNLM"/>
    </source>
</evidence>
<gene>
    <name evidence="1" type="ORF">EPIR_2634</name>
</gene>
<name>V5ZAG0_9GAMM</name>